<dbReference type="SUPFAM" id="SSF57783">
    <property type="entry name" value="Zinc beta-ribbon"/>
    <property type="match status" value="1"/>
</dbReference>
<keyword evidence="6 10" id="KW-0862">Zinc</keyword>
<evidence type="ECO:0000256" key="10">
    <source>
        <dbReference type="RuleBase" id="RU364033"/>
    </source>
</evidence>
<dbReference type="AlphaFoldDB" id="A0AAD2D7Z2"/>
<evidence type="ECO:0000256" key="3">
    <source>
        <dbReference type="ARBA" id="ARBA00009730"/>
    </source>
</evidence>
<evidence type="ECO:0000313" key="13">
    <source>
        <dbReference type="Proteomes" id="UP001295684"/>
    </source>
</evidence>
<evidence type="ECO:0000256" key="2">
    <source>
        <dbReference type="ARBA" id="ARBA00004123"/>
    </source>
</evidence>
<evidence type="ECO:0000313" key="12">
    <source>
        <dbReference type="EMBL" id="CAI2382823.1"/>
    </source>
</evidence>
<dbReference type="Pfam" id="PF05129">
    <property type="entry name" value="Zn_ribbon_Elf1"/>
    <property type="match status" value="1"/>
</dbReference>
<evidence type="ECO:0000256" key="9">
    <source>
        <dbReference type="ARBA" id="ARBA00023242"/>
    </source>
</evidence>
<evidence type="ECO:0000256" key="7">
    <source>
        <dbReference type="ARBA" id="ARBA00023015"/>
    </source>
</evidence>
<dbReference type="Proteomes" id="UP001295684">
    <property type="component" value="Unassembled WGS sequence"/>
</dbReference>
<feature type="region of interest" description="Disordered" evidence="11">
    <location>
        <begin position="99"/>
        <end position="148"/>
    </location>
</feature>
<comment type="function">
    <text evidence="1 10">Transcription elongation factor implicated in the maintenance of proper chromatin structure in actively transcribed regions.</text>
</comment>
<keyword evidence="13" id="KW-1185">Reference proteome</keyword>
<dbReference type="Gene3D" id="2.20.25.190">
    <property type="match status" value="1"/>
</dbReference>
<evidence type="ECO:0000256" key="1">
    <source>
        <dbReference type="ARBA" id="ARBA00003357"/>
    </source>
</evidence>
<dbReference type="EMBL" id="CAMPGE010025025">
    <property type="protein sequence ID" value="CAI2382823.1"/>
    <property type="molecule type" value="Genomic_DNA"/>
</dbReference>
<comment type="subcellular location">
    <subcellularLocation>
        <location evidence="2 10">Nucleus</location>
    </subcellularLocation>
</comment>
<dbReference type="GO" id="GO:0008023">
    <property type="term" value="C:transcription elongation factor complex"/>
    <property type="evidence" value="ECO:0007669"/>
    <property type="project" value="TreeGrafter"/>
</dbReference>
<dbReference type="GO" id="GO:0006368">
    <property type="term" value="P:transcription elongation by RNA polymerase II"/>
    <property type="evidence" value="ECO:0007669"/>
    <property type="project" value="TreeGrafter"/>
</dbReference>
<protein>
    <recommendedName>
        <fullName evidence="10">Transcription elongation factor 1 homolog</fullName>
    </recommendedName>
</protein>
<evidence type="ECO:0000256" key="11">
    <source>
        <dbReference type="SAM" id="MobiDB-lite"/>
    </source>
</evidence>
<dbReference type="InterPro" id="IPR007808">
    <property type="entry name" value="Elf1"/>
</dbReference>
<feature type="compositionally biased region" description="Acidic residues" evidence="11">
    <location>
        <begin position="130"/>
        <end position="148"/>
    </location>
</feature>
<dbReference type="InterPro" id="IPR038567">
    <property type="entry name" value="T_Elf1_sf"/>
</dbReference>
<evidence type="ECO:0000256" key="8">
    <source>
        <dbReference type="ARBA" id="ARBA00023163"/>
    </source>
</evidence>
<dbReference type="GO" id="GO:0008270">
    <property type="term" value="F:zinc ion binding"/>
    <property type="evidence" value="ECO:0007669"/>
    <property type="project" value="UniProtKB-KW"/>
</dbReference>
<gene>
    <name evidence="12" type="ORF">ECRASSUSDP1_LOCUS24310</name>
</gene>
<keyword evidence="4 10" id="KW-0479">Metal-binding</keyword>
<evidence type="ECO:0000256" key="5">
    <source>
        <dbReference type="ARBA" id="ARBA00022771"/>
    </source>
</evidence>
<organism evidence="12 13">
    <name type="scientific">Euplotes crassus</name>
    <dbReference type="NCBI Taxonomy" id="5936"/>
    <lineage>
        <taxon>Eukaryota</taxon>
        <taxon>Sar</taxon>
        <taxon>Alveolata</taxon>
        <taxon>Ciliophora</taxon>
        <taxon>Intramacronucleata</taxon>
        <taxon>Spirotrichea</taxon>
        <taxon>Hypotrichia</taxon>
        <taxon>Euplotida</taxon>
        <taxon>Euplotidae</taxon>
        <taxon>Moneuplotes</taxon>
    </lineage>
</organism>
<dbReference type="PANTHER" id="PTHR20934:SF0">
    <property type="entry name" value="TRANSCRIPTION ELONGATION FACTOR 1 HOMOLOG"/>
    <property type="match status" value="1"/>
</dbReference>
<comment type="similarity">
    <text evidence="3 10">Belongs to the ELOF1 family.</text>
</comment>
<name>A0AAD2D7Z2_EUPCR</name>
<evidence type="ECO:0000256" key="4">
    <source>
        <dbReference type="ARBA" id="ARBA00022723"/>
    </source>
</evidence>
<feature type="compositionally biased region" description="Basic and acidic residues" evidence="11">
    <location>
        <begin position="99"/>
        <end position="129"/>
    </location>
</feature>
<dbReference type="FunFam" id="2.20.25.190:FF:000001">
    <property type="entry name" value="Transcription elongation factor 1 homolog"/>
    <property type="match status" value="1"/>
</dbReference>
<keyword evidence="8 10" id="KW-0804">Transcription</keyword>
<proteinExistence type="inferred from homology"/>
<accession>A0AAD2D7Z2</accession>
<dbReference type="PANTHER" id="PTHR20934">
    <property type="entry name" value="TRANSCRIPTION ELONGATION FACTOR 1 HOMOLOG"/>
    <property type="match status" value="1"/>
</dbReference>
<reference evidence="12" key="1">
    <citation type="submission" date="2023-07" db="EMBL/GenBank/DDBJ databases">
        <authorList>
            <consortium name="AG Swart"/>
            <person name="Singh M."/>
            <person name="Singh A."/>
            <person name="Seah K."/>
            <person name="Emmerich C."/>
        </authorList>
    </citation>
    <scope>NUCLEOTIDE SEQUENCE</scope>
    <source>
        <strain evidence="12">DP1</strain>
    </source>
</reference>
<evidence type="ECO:0000256" key="6">
    <source>
        <dbReference type="ARBA" id="ARBA00022833"/>
    </source>
</evidence>
<comment type="caution">
    <text evidence="12">The sequence shown here is derived from an EMBL/GenBank/DDBJ whole genome shotgun (WGS) entry which is preliminary data.</text>
</comment>
<keyword evidence="9 10" id="KW-0539">Nucleus</keyword>
<dbReference type="GO" id="GO:0000993">
    <property type="term" value="F:RNA polymerase II complex binding"/>
    <property type="evidence" value="ECO:0007669"/>
    <property type="project" value="TreeGrafter"/>
</dbReference>
<keyword evidence="5 10" id="KW-0863">Zinc-finger</keyword>
<sequence length="148" mass="17734">MGRRKRNQLKNKKFKKYTVPTIFDCPFCAHHDSVEVRLEKGTNIAFVFCRICTSRYKIEVHHLMEPIDVYCAWIDKSIEHQKEMDEKYKKEFKAKIDSFKEGDHHPKGKFHEEAKEHENIHVKQEKDDNSDYEEPENAEGEQSEDEFE</sequence>
<keyword evidence="7 10" id="KW-0805">Transcription regulation</keyword>